<dbReference type="GO" id="GO:0006120">
    <property type="term" value="P:mitochondrial electron transport, NADH to ubiquinone"/>
    <property type="evidence" value="ECO:0007669"/>
    <property type="project" value="InterPro"/>
</dbReference>
<feature type="transmembrane region" description="Helical" evidence="18">
    <location>
        <begin position="250"/>
        <end position="280"/>
    </location>
</feature>
<organism evidence="20">
    <name type="scientific">Archaeocroton sphenodonti</name>
    <name type="common">tuatara tick</name>
    <dbReference type="NCBI Taxonomy" id="2599316"/>
    <lineage>
        <taxon>Eukaryota</taxon>
        <taxon>Metazoa</taxon>
        <taxon>Ecdysozoa</taxon>
        <taxon>Arthropoda</taxon>
        <taxon>Chelicerata</taxon>
        <taxon>Arachnida</taxon>
        <taxon>Acari</taxon>
        <taxon>Parasitiformes</taxon>
        <taxon>Ixodida</taxon>
        <taxon>Ixodoidea</taxon>
        <taxon>Ixodidae</taxon>
        <taxon>Archaeocroton</taxon>
    </lineage>
</organism>
<evidence type="ECO:0000256" key="15">
    <source>
        <dbReference type="ARBA" id="ARBA00023128"/>
    </source>
</evidence>
<reference evidence="20" key="1">
    <citation type="journal article" date="2012" name="Mol. Phylogenet. Evol.">
        <title>Phylogenetic analysis of ticks (Acari: Ixodida) using mitochondrial genomes and nuclear rRNA genes indicates that the genus Amblyomma is polyphyletic.</title>
        <authorList>
            <person name="Burger T.D."/>
            <person name="Shao R."/>
            <person name="Beati L."/>
            <person name="Miller H."/>
            <person name="Barker S.C."/>
        </authorList>
    </citation>
    <scope>NUCLEOTIDE SEQUENCE</scope>
</reference>
<evidence type="ECO:0000256" key="12">
    <source>
        <dbReference type="ARBA" id="ARBA00022989"/>
    </source>
</evidence>
<dbReference type="InterPro" id="IPR003917">
    <property type="entry name" value="NADH_UbQ_OxRdtase_chain2"/>
</dbReference>
<feature type="transmembrane region" description="Helical" evidence="18">
    <location>
        <begin position="81"/>
        <end position="103"/>
    </location>
</feature>
<dbReference type="CTD" id="4536"/>
<keyword evidence="8 18" id="KW-0812">Transmembrane</keyword>
<gene>
    <name evidence="20" type="primary">ND2</name>
</gene>
<evidence type="ECO:0000259" key="19">
    <source>
        <dbReference type="Pfam" id="PF00361"/>
    </source>
</evidence>
<dbReference type="PRINTS" id="PR01436">
    <property type="entry name" value="NADHDHGNASE2"/>
</dbReference>
<evidence type="ECO:0000256" key="17">
    <source>
        <dbReference type="ARBA" id="ARBA00049551"/>
    </source>
</evidence>
<dbReference type="EMBL" id="JN863731">
    <property type="protein sequence ID" value="AET63103.1"/>
    <property type="molecule type" value="Genomic_DNA"/>
</dbReference>
<keyword evidence="10 18" id="KW-1278">Translocase</keyword>
<dbReference type="InterPro" id="IPR001750">
    <property type="entry name" value="ND/Mrp_TM"/>
</dbReference>
<evidence type="ECO:0000256" key="6">
    <source>
        <dbReference type="ARBA" id="ARBA00022448"/>
    </source>
</evidence>
<feature type="transmembrane region" description="Helical" evidence="18">
    <location>
        <begin position="52"/>
        <end position="75"/>
    </location>
</feature>
<evidence type="ECO:0000256" key="13">
    <source>
        <dbReference type="ARBA" id="ARBA00023027"/>
    </source>
</evidence>
<feature type="domain" description="NADH:quinone oxidoreductase/Mrp antiporter transmembrane" evidence="19">
    <location>
        <begin position="22"/>
        <end position="268"/>
    </location>
</feature>
<comment type="function">
    <text evidence="1">Core subunit of the mitochondrial membrane respiratory chain NADH dehydrogenase (Complex I) that is believed to belong to the minimal assembly required for catalysis. Complex I functions in the transfer of electrons from NADH to the respiratory chain. The immediate electron acceptor for the enzyme is believed to be ubiquinone.</text>
</comment>
<dbReference type="AlphaFoldDB" id="H9M786"/>
<dbReference type="Pfam" id="PF00361">
    <property type="entry name" value="Proton_antipo_M"/>
    <property type="match status" value="1"/>
</dbReference>
<sequence>MFFKKLMMWMIMITIMITISSNFWFTFWLMMEINLMVFIPLMNSKNLMSCNAMITYFIIQSFSSSLFFMGSLLILMNFSMFFKIIINIAIMIKLAMIPFHFWITMISESLDLFPLFIILTFQKMIPLIILTKCKSEIVLIFGMISSVFGSIMALNSKLLKKIMIFSSISHMGWMTILIFIQSNFWVFYLILYILIFFKIFNILKKNHLISMSNLMFKKINTNMKLLLISMMLSLGGMPPFLGFFMKLMSIFFIIKVSLVSAIILAISSLVNIYFYVRIFLPMYFINIKHFKMFNINKMMKSFFVNLNIILTILILNMMT</sequence>
<keyword evidence="11 18" id="KW-0249">Electron transport</keyword>
<evidence type="ECO:0000256" key="10">
    <source>
        <dbReference type="ARBA" id="ARBA00022967"/>
    </source>
</evidence>
<accession>H9M786</accession>
<reference evidence="20" key="2">
    <citation type="journal article" date="2018" name="Zootaxa">
        <title>Two new genera of hard ticks, Robertsicus n. gen. and Archaeocroton n. gen., and the solution to the mystery of Hoogstraal's and Kaufman's "primitive" tick from the Carpathian Mountains.</title>
        <authorList>
            <person name="Barker S.C."/>
            <person name="Burger T.D."/>
        </authorList>
    </citation>
    <scope>NUCLEOTIDE SEQUENCE</scope>
</reference>
<keyword evidence="12 18" id="KW-1133">Transmembrane helix</keyword>
<dbReference type="PANTHER" id="PTHR46552">
    <property type="entry name" value="NADH-UBIQUINONE OXIDOREDUCTASE CHAIN 2"/>
    <property type="match status" value="1"/>
</dbReference>
<keyword evidence="14 18" id="KW-0830">Ubiquinone</keyword>
<evidence type="ECO:0000256" key="16">
    <source>
        <dbReference type="ARBA" id="ARBA00023136"/>
    </source>
</evidence>
<keyword evidence="6" id="KW-0813">Transport</keyword>
<comment type="catalytic activity">
    <reaction evidence="17 18">
        <text>a ubiquinone + NADH + 5 H(+)(in) = a ubiquinol + NAD(+) + 4 H(+)(out)</text>
        <dbReference type="Rhea" id="RHEA:29091"/>
        <dbReference type="Rhea" id="RHEA-COMP:9565"/>
        <dbReference type="Rhea" id="RHEA-COMP:9566"/>
        <dbReference type="ChEBI" id="CHEBI:15378"/>
        <dbReference type="ChEBI" id="CHEBI:16389"/>
        <dbReference type="ChEBI" id="CHEBI:17976"/>
        <dbReference type="ChEBI" id="CHEBI:57540"/>
        <dbReference type="ChEBI" id="CHEBI:57945"/>
        <dbReference type="EC" id="7.1.1.2"/>
    </reaction>
</comment>
<feature type="transmembrane region" description="Helical" evidence="18">
    <location>
        <begin position="6"/>
        <end position="31"/>
    </location>
</feature>
<evidence type="ECO:0000256" key="11">
    <source>
        <dbReference type="ARBA" id="ARBA00022982"/>
    </source>
</evidence>
<dbReference type="InterPro" id="IPR050175">
    <property type="entry name" value="Complex_I_Subunit_2"/>
</dbReference>
<protein>
    <recommendedName>
        <fullName evidence="5 18">NADH-ubiquinone oxidoreductase chain 2</fullName>
        <ecNumber evidence="4 18">7.1.1.2</ecNumber>
    </recommendedName>
</protein>
<dbReference type="GO" id="GO:0008137">
    <property type="term" value="F:NADH dehydrogenase (ubiquinone) activity"/>
    <property type="evidence" value="ECO:0007669"/>
    <property type="project" value="UniProtKB-EC"/>
</dbReference>
<feature type="transmembrane region" description="Helical" evidence="18">
    <location>
        <begin position="137"/>
        <end position="155"/>
    </location>
</feature>
<comment type="function">
    <text evidence="18">Core subunit of the mitochondrial membrane respiratory chain NADH dehydrogenase (Complex I) which catalyzes electron transfer from NADH through the respiratory chain, using ubiquinone as an electron acceptor. Essential for the catalytic activity and assembly of complex I.</text>
</comment>
<feature type="transmembrane region" description="Helical" evidence="18">
    <location>
        <begin position="225"/>
        <end position="244"/>
    </location>
</feature>
<evidence type="ECO:0000256" key="5">
    <source>
        <dbReference type="ARBA" id="ARBA00021008"/>
    </source>
</evidence>
<evidence type="ECO:0000256" key="3">
    <source>
        <dbReference type="ARBA" id="ARBA00007012"/>
    </source>
</evidence>
<dbReference type="PANTHER" id="PTHR46552:SF1">
    <property type="entry name" value="NADH-UBIQUINONE OXIDOREDUCTASE CHAIN 2"/>
    <property type="match status" value="1"/>
</dbReference>
<keyword evidence="15 18" id="KW-0496">Mitochondrion</keyword>
<comment type="subcellular location">
    <subcellularLocation>
        <location evidence="2 18">Mitochondrion inner membrane</location>
        <topology evidence="2 18">Multi-pass membrane protein</topology>
    </subcellularLocation>
</comment>
<keyword evidence="7 18" id="KW-0679">Respiratory chain</keyword>
<dbReference type="EC" id="7.1.1.2" evidence="4 18"/>
<dbReference type="RefSeq" id="YP_006234050.1">
    <property type="nucleotide sequence ID" value="NC_017745.1"/>
</dbReference>
<geneLocation type="mitochondrion" evidence="20"/>
<evidence type="ECO:0000256" key="7">
    <source>
        <dbReference type="ARBA" id="ARBA00022660"/>
    </source>
</evidence>
<dbReference type="GeneID" id="12354263"/>
<evidence type="ECO:0000256" key="18">
    <source>
        <dbReference type="RuleBase" id="RU003403"/>
    </source>
</evidence>
<name>H9M786_9ACAR</name>
<evidence type="ECO:0000256" key="1">
    <source>
        <dbReference type="ARBA" id="ARBA00003257"/>
    </source>
</evidence>
<evidence type="ECO:0000256" key="8">
    <source>
        <dbReference type="ARBA" id="ARBA00022692"/>
    </source>
</evidence>
<feature type="transmembrane region" description="Helical" evidence="18">
    <location>
        <begin position="301"/>
        <end position="318"/>
    </location>
</feature>
<dbReference type="GO" id="GO:0005743">
    <property type="term" value="C:mitochondrial inner membrane"/>
    <property type="evidence" value="ECO:0007669"/>
    <property type="project" value="UniProtKB-SubCell"/>
</dbReference>
<evidence type="ECO:0000256" key="2">
    <source>
        <dbReference type="ARBA" id="ARBA00004448"/>
    </source>
</evidence>
<evidence type="ECO:0000256" key="9">
    <source>
        <dbReference type="ARBA" id="ARBA00022792"/>
    </source>
</evidence>
<comment type="similarity">
    <text evidence="3 18">Belongs to the complex I subunit 2 family.</text>
</comment>
<evidence type="ECO:0000256" key="14">
    <source>
        <dbReference type="ARBA" id="ARBA00023075"/>
    </source>
</evidence>
<keyword evidence="16 18" id="KW-0472">Membrane</keyword>
<evidence type="ECO:0000256" key="4">
    <source>
        <dbReference type="ARBA" id="ARBA00012944"/>
    </source>
</evidence>
<keyword evidence="9 18" id="KW-0999">Mitochondrion inner membrane</keyword>
<proteinExistence type="inferred from homology"/>
<evidence type="ECO:0000313" key="20">
    <source>
        <dbReference type="EMBL" id="AET63103.1"/>
    </source>
</evidence>
<keyword evidence="13 18" id="KW-0520">NAD</keyword>
<feature type="transmembrane region" description="Helical" evidence="18">
    <location>
        <begin position="110"/>
        <end position="131"/>
    </location>
</feature>